<dbReference type="OrthoDB" id="7342763at2"/>
<organism evidence="1 2">
    <name type="scientific">Paramagnetospirillum magneticum (strain ATCC 700264 / AMB-1)</name>
    <name type="common">Magnetospirillum magneticum</name>
    <dbReference type="NCBI Taxonomy" id="342108"/>
    <lineage>
        <taxon>Bacteria</taxon>
        <taxon>Pseudomonadati</taxon>
        <taxon>Pseudomonadota</taxon>
        <taxon>Alphaproteobacteria</taxon>
        <taxon>Rhodospirillales</taxon>
        <taxon>Magnetospirillaceae</taxon>
        <taxon>Paramagnetospirillum</taxon>
    </lineage>
</organism>
<gene>
    <name evidence="1" type="ordered locus">amb1689</name>
</gene>
<name>Q2W6N2_PARM1</name>
<dbReference type="RefSeq" id="WP_011384097.1">
    <property type="nucleotide sequence ID" value="NC_007626.1"/>
</dbReference>
<reference evidence="1 2" key="1">
    <citation type="journal article" date="2005" name="DNA Res.">
        <title>Complete genome sequence of the facultative anaerobic magnetotactic bacterium Magnetospirillum sp. strain AMB-1.</title>
        <authorList>
            <person name="Matsunaga T."/>
            <person name="Okamura Y."/>
            <person name="Fukuda Y."/>
            <person name="Wahyudi A.T."/>
            <person name="Murase Y."/>
            <person name="Takeyama H."/>
        </authorList>
    </citation>
    <scope>NUCLEOTIDE SEQUENCE [LARGE SCALE GENOMIC DNA]</scope>
    <source>
        <strain evidence="2">ATCC 700264 / AMB-1</strain>
    </source>
</reference>
<protein>
    <submittedName>
        <fullName evidence="1">Uncharacterized protein</fullName>
    </submittedName>
</protein>
<keyword evidence="2" id="KW-1185">Reference proteome</keyword>
<dbReference type="STRING" id="342108.amb1689"/>
<dbReference type="KEGG" id="mag:amb1689"/>
<proteinExistence type="predicted"/>
<evidence type="ECO:0000313" key="2">
    <source>
        <dbReference type="Proteomes" id="UP000007058"/>
    </source>
</evidence>
<evidence type="ECO:0000313" key="1">
    <source>
        <dbReference type="EMBL" id="BAE50493.1"/>
    </source>
</evidence>
<dbReference type="AlphaFoldDB" id="Q2W6N2"/>
<sequence length="220" mass="23878">MSIATPYNISTTGDLPSLSSILSDPHRALPRLIHAQISGLPRAHQDSAMLAEAIADGYIAVDTVVLPWRPMLTETLLDEILADEPGCNESEDHRVLKVHARLLAVANDPRGQLEPEAAATSGRYPLRADLIVWHANGVSESYECGATDGRSIIEQLQDGQVRVTILPFAGLSMPFIHGYGFRMAANPSPRELTTEDGMQAWAQILAARPTSFPSLPSMLF</sequence>
<accession>Q2W6N2</accession>
<dbReference type="HOGENOM" id="CLU_1254686_0_0_5"/>
<dbReference type="EMBL" id="AP007255">
    <property type="protein sequence ID" value="BAE50493.1"/>
    <property type="molecule type" value="Genomic_DNA"/>
</dbReference>
<dbReference type="Proteomes" id="UP000007058">
    <property type="component" value="Chromosome"/>
</dbReference>